<gene>
    <name evidence="2" type="ORF">ERS008529_04210</name>
    <name evidence="3" type="ORF">ERS137968_04006</name>
</gene>
<dbReference type="STRING" id="1288385.ERS137968_04006"/>
<evidence type="ECO:0000313" key="4">
    <source>
        <dbReference type="Proteomes" id="UP000044625"/>
    </source>
</evidence>
<keyword evidence="1" id="KW-1133">Transmembrane helix</keyword>
<keyword evidence="1" id="KW-0812">Transmembrane</keyword>
<keyword evidence="1" id="KW-0472">Membrane</keyword>
<evidence type="ECO:0000313" key="2">
    <source>
        <dbReference type="EMBL" id="CNI50182.1"/>
    </source>
</evidence>
<dbReference type="Proteomes" id="UP000045840">
    <property type="component" value="Unassembled WGS sequence"/>
</dbReference>
<accession>A0A0T9R8V4</accession>
<evidence type="ECO:0000313" key="5">
    <source>
        <dbReference type="Proteomes" id="UP000045840"/>
    </source>
</evidence>
<reference evidence="2" key="1">
    <citation type="submission" date="2015-03" db="EMBL/GenBank/DDBJ databases">
        <authorList>
            <person name="Murphy D."/>
        </authorList>
    </citation>
    <scope>NUCLEOTIDE SEQUENCE [LARGE SCALE GENOMIC DNA]</scope>
    <source>
        <strain evidence="2">A125KOH2</strain>
    </source>
</reference>
<evidence type="ECO:0000313" key="3">
    <source>
        <dbReference type="EMBL" id="CRY68877.1"/>
    </source>
</evidence>
<dbReference type="Proteomes" id="UP000044625">
    <property type="component" value="Unassembled WGS sequence"/>
</dbReference>
<protein>
    <submittedName>
        <fullName evidence="2">Uncharacterized protein</fullName>
    </submittedName>
</protein>
<evidence type="ECO:0000256" key="1">
    <source>
        <dbReference type="SAM" id="Phobius"/>
    </source>
</evidence>
<dbReference type="EMBL" id="CQAZ01000057">
    <property type="protein sequence ID" value="CNI50182.1"/>
    <property type="molecule type" value="Genomic_DNA"/>
</dbReference>
<dbReference type="EMBL" id="CWJL01000027">
    <property type="protein sequence ID" value="CRY68877.1"/>
    <property type="molecule type" value="Genomic_DNA"/>
</dbReference>
<feature type="transmembrane region" description="Helical" evidence="1">
    <location>
        <begin position="21"/>
        <end position="42"/>
    </location>
</feature>
<dbReference type="AlphaFoldDB" id="A0A0T9R8V4"/>
<proteinExistence type="predicted"/>
<name>A0A0T9R8V4_9GAMM</name>
<keyword evidence="4" id="KW-1185">Reference proteome</keyword>
<organism evidence="2 5">
    <name type="scientific">Yersinia pekkanenii</name>
    <dbReference type="NCBI Taxonomy" id="1288385"/>
    <lineage>
        <taxon>Bacteria</taxon>
        <taxon>Pseudomonadati</taxon>
        <taxon>Pseudomonadota</taxon>
        <taxon>Gammaproteobacteria</taxon>
        <taxon>Enterobacterales</taxon>
        <taxon>Yersiniaceae</taxon>
        <taxon>Yersinia</taxon>
    </lineage>
</organism>
<reference evidence="5" key="2">
    <citation type="submission" date="2015-03" db="EMBL/GenBank/DDBJ databases">
        <authorList>
            <consortium name="Pathogen Informatics"/>
        </authorList>
    </citation>
    <scope>NUCLEOTIDE SEQUENCE [LARGE SCALE GENOMIC DNA]</scope>
    <source>
        <strain evidence="5">A125KOH2</strain>
    </source>
</reference>
<reference evidence="3 4" key="3">
    <citation type="submission" date="2015-03" db="EMBL/GenBank/DDBJ databases">
        <authorList>
            <consortium name="Pathogen Informatics"/>
            <person name="Murphy D."/>
        </authorList>
    </citation>
    <scope>NUCLEOTIDE SEQUENCE [LARGE SCALE GENOMIC DNA]</scope>
    <source>
        <strain evidence="4">type strain: CIP110230</strain>
        <strain evidence="3">Type strain: CIP110230</strain>
    </source>
</reference>
<sequence>MVTRHKSNTFAYKTEQYIEQCALLVNTLPMEVLFICSISVHLNA</sequence>